<dbReference type="RefSeq" id="WP_146507452.1">
    <property type="nucleotide sequence ID" value="NZ_SIHI01000001.1"/>
</dbReference>
<comment type="caution">
    <text evidence="1">The sequence shown here is derived from an EMBL/GenBank/DDBJ whole genome shotgun (WGS) entry which is preliminary data.</text>
</comment>
<dbReference type="SUPFAM" id="SSF46785">
    <property type="entry name" value="Winged helix' DNA-binding domain"/>
    <property type="match status" value="1"/>
</dbReference>
<dbReference type="OrthoDB" id="259423at2"/>
<dbReference type="InterPro" id="IPR036390">
    <property type="entry name" value="WH_DNA-bd_sf"/>
</dbReference>
<evidence type="ECO:0000313" key="2">
    <source>
        <dbReference type="Proteomes" id="UP000317243"/>
    </source>
</evidence>
<organism evidence="1 2">
    <name type="scientific">Thalassoglobus neptunius</name>
    <dbReference type="NCBI Taxonomy" id="1938619"/>
    <lineage>
        <taxon>Bacteria</taxon>
        <taxon>Pseudomonadati</taxon>
        <taxon>Planctomycetota</taxon>
        <taxon>Planctomycetia</taxon>
        <taxon>Planctomycetales</taxon>
        <taxon>Planctomycetaceae</taxon>
        <taxon>Thalassoglobus</taxon>
    </lineage>
</organism>
<dbReference type="Gene3D" id="1.10.10.10">
    <property type="entry name" value="Winged helix-like DNA-binding domain superfamily/Winged helix DNA-binding domain"/>
    <property type="match status" value="1"/>
</dbReference>
<accession>A0A5C5X621</accession>
<evidence type="ECO:0008006" key="3">
    <source>
        <dbReference type="Google" id="ProtNLM"/>
    </source>
</evidence>
<gene>
    <name evidence="1" type="ORF">KOR42_09970</name>
</gene>
<dbReference type="Pfam" id="PF13412">
    <property type="entry name" value="HTH_24"/>
    <property type="match status" value="1"/>
</dbReference>
<reference evidence="1 2" key="1">
    <citation type="submission" date="2019-02" db="EMBL/GenBank/DDBJ databases">
        <title>Deep-cultivation of Planctomycetes and their phenomic and genomic characterization uncovers novel biology.</title>
        <authorList>
            <person name="Wiegand S."/>
            <person name="Jogler M."/>
            <person name="Boedeker C."/>
            <person name="Pinto D."/>
            <person name="Vollmers J."/>
            <person name="Rivas-Marin E."/>
            <person name="Kohn T."/>
            <person name="Peeters S.H."/>
            <person name="Heuer A."/>
            <person name="Rast P."/>
            <person name="Oberbeckmann S."/>
            <person name="Bunk B."/>
            <person name="Jeske O."/>
            <person name="Meyerdierks A."/>
            <person name="Storesund J.E."/>
            <person name="Kallscheuer N."/>
            <person name="Luecker S."/>
            <person name="Lage O.M."/>
            <person name="Pohl T."/>
            <person name="Merkel B.J."/>
            <person name="Hornburger P."/>
            <person name="Mueller R.-W."/>
            <person name="Bruemmer F."/>
            <person name="Labrenz M."/>
            <person name="Spormann A.M."/>
            <person name="Op Den Camp H."/>
            <person name="Overmann J."/>
            <person name="Amann R."/>
            <person name="Jetten M.S.M."/>
            <person name="Mascher T."/>
            <person name="Medema M.H."/>
            <person name="Devos D.P."/>
            <person name="Kaster A.-K."/>
            <person name="Ovreas L."/>
            <person name="Rohde M."/>
            <person name="Galperin M.Y."/>
            <person name="Jogler C."/>
        </authorList>
    </citation>
    <scope>NUCLEOTIDE SEQUENCE [LARGE SCALE GENOMIC DNA]</scope>
    <source>
        <strain evidence="1 2">KOR42</strain>
    </source>
</reference>
<name>A0A5C5X621_9PLAN</name>
<dbReference type="AlphaFoldDB" id="A0A5C5X621"/>
<dbReference type="InterPro" id="IPR036388">
    <property type="entry name" value="WH-like_DNA-bd_sf"/>
</dbReference>
<protein>
    <recommendedName>
        <fullName evidence="3">MarR family protein</fullName>
    </recommendedName>
</protein>
<evidence type="ECO:0000313" key="1">
    <source>
        <dbReference type="EMBL" id="TWT57635.1"/>
    </source>
</evidence>
<proteinExistence type="predicted"/>
<keyword evidence="2" id="KW-1185">Reference proteome</keyword>
<dbReference type="Proteomes" id="UP000317243">
    <property type="component" value="Unassembled WGS sequence"/>
</dbReference>
<sequence length="209" mass="23260">MTRDQTDHEFLSVLQRQSPATIQSLCDSIGITATAVRQKLMRFQAAGLVDRELSRQERGRPSYAYHLTAAGLKELGDDHAEIAAILWKQIMQISDENVRKSVLNGVKDSLVERFGACRDGNSLASRLQLLTSHLTEQGFEIEFASNSEPDGLPILREYNCPYHELAEEDSSICDLEQSVFSELLGVPVELSSCRLDGHRCCEFQVGESG</sequence>
<dbReference type="EMBL" id="SIHI01000001">
    <property type="protein sequence ID" value="TWT57635.1"/>
    <property type="molecule type" value="Genomic_DNA"/>
</dbReference>